<keyword evidence="6" id="KW-0539">Nucleus</keyword>
<evidence type="ECO:0000256" key="7">
    <source>
        <dbReference type="SAM" id="MobiDB-lite"/>
    </source>
</evidence>
<dbReference type="PROSITE" id="PS00028">
    <property type="entry name" value="ZINC_FINGER_C2H2_1"/>
    <property type="match status" value="1"/>
</dbReference>
<evidence type="ECO:0000313" key="10">
    <source>
        <dbReference type="Proteomes" id="UP001206925"/>
    </source>
</evidence>
<evidence type="ECO:0000259" key="8">
    <source>
        <dbReference type="PROSITE" id="PS00028"/>
    </source>
</evidence>
<dbReference type="GO" id="GO:0003676">
    <property type="term" value="F:nucleic acid binding"/>
    <property type="evidence" value="ECO:0007669"/>
    <property type="project" value="InterPro"/>
</dbReference>
<dbReference type="GO" id="GO:0008270">
    <property type="term" value="F:zinc ion binding"/>
    <property type="evidence" value="ECO:0007669"/>
    <property type="project" value="UniProtKB-KW"/>
</dbReference>
<dbReference type="AlphaFoldDB" id="A0AAD5BSX2"/>
<feature type="region of interest" description="Disordered" evidence="7">
    <location>
        <begin position="366"/>
        <end position="399"/>
    </location>
</feature>
<evidence type="ECO:0000256" key="3">
    <source>
        <dbReference type="ARBA" id="ARBA00022737"/>
    </source>
</evidence>
<dbReference type="PANTHER" id="PTHR46144:SF6">
    <property type="entry name" value="C2H2-TYPE DOMAIN-CONTAINING PROTEIN"/>
    <property type="match status" value="1"/>
</dbReference>
<feature type="region of interest" description="Disordered" evidence="7">
    <location>
        <begin position="1"/>
        <end position="37"/>
    </location>
</feature>
<accession>A0AAD5BSX2</accession>
<dbReference type="SMART" id="SM00451">
    <property type="entry name" value="ZnF_U1"/>
    <property type="match status" value="5"/>
</dbReference>
<dbReference type="GO" id="GO:0005634">
    <property type="term" value="C:nucleus"/>
    <property type="evidence" value="ECO:0007669"/>
    <property type="project" value="UniProtKB-SubCell"/>
</dbReference>
<evidence type="ECO:0000313" key="9">
    <source>
        <dbReference type="EMBL" id="KAI7729048.1"/>
    </source>
</evidence>
<dbReference type="PANTHER" id="PTHR46144">
    <property type="entry name" value="ZINC FINGER PROTEIN 385B-LIKE"/>
    <property type="match status" value="1"/>
</dbReference>
<dbReference type="Pfam" id="PF12874">
    <property type="entry name" value="zf-met"/>
    <property type="match status" value="5"/>
</dbReference>
<dbReference type="SMART" id="SM00355">
    <property type="entry name" value="ZnF_C2H2"/>
    <property type="match status" value="5"/>
</dbReference>
<dbReference type="SUPFAM" id="SSF57667">
    <property type="entry name" value="beta-beta-alpha zinc fingers"/>
    <property type="match status" value="5"/>
</dbReference>
<keyword evidence="5" id="KW-0862">Zinc</keyword>
<reference evidence="9" key="1">
    <citation type="submission" date="2022-06" db="EMBL/GenBank/DDBJ databases">
        <title>Uncovering the hologenomic basis of an extraordinary plant invasion.</title>
        <authorList>
            <person name="Bieker V.C."/>
            <person name="Martin M.D."/>
            <person name="Gilbert T."/>
            <person name="Hodgins K."/>
            <person name="Battlay P."/>
            <person name="Petersen B."/>
            <person name="Wilson J."/>
        </authorList>
    </citation>
    <scope>NUCLEOTIDE SEQUENCE</scope>
    <source>
        <strain evidence="9">AA19_3_7</strain>
        <tissue evidence="9">Leaf</tissue>
    </source>
</reference>
<name>A0AAD5BSX2_AMBAR</name>
<keyword evidence="3" id="KW-0677">Repeat</keyword>
<keyword evidence="2" id="KW-0479">Metal-binding</keyword>
<dbReference type="Gene3D" id="3.30.160.60">
    <property type="entry name" value="Classic Zinc Finger"/>
    <property type="match status" value="5"/>
</dbReference>
<keyword evidence="4" id="KW-0863">Zinc-finger</keyword>
<evidence type="ECO:0000256" key="4">
    <source>
        <dbReference type="ARBA" id="ARBA00022771"/>
    </source>
</evidence>
<dbReference type="InterPro" id="IPR013087">
    <property type="entry name" value="Znf_C2H2_type"/>
</dbReference>
<protein>
    <recommendedName>
        <fullName evidence="8">C2H2-type domain-containing protein</fullName>
    </recommendedName>
</protein>
<comment type="caution">
    <text evidence="9">The sequence shown here is derived from an EMBL/GenBank/DDBJ whole genome shotgun (WGS) entry which is preliminary data.</text>
</comment>
<dbReference type="Proteomes" id="UP001206925">
    <property type="component" value="Unassembled WGS sequence"/>
</dbReference>
<evidence type="ECO:0000256" key="5">
    <source>
        <dbReference type="ARBA" id="ARBA00022833"/>
    </source>
</evidence>
<gene>
    <name evidence="9" type="ORF">M8C21_004315</name>
</gene>
<keyword evidence="10" id="KW-1185">Reference proteome</keyword>
<dbReference type="EMBL" id="JAMZMK010011088">
    <property type="protein sequence ID" value="KAI7729048.1"/>
    <property type="molecule type" value="Genomic_DNA"/>
</dbReference>
<feature type="domain" description="C2H2-type" evidence="8">
    <location>
        <begin position="73"/>
        <end position="95"/>
    </location>
</feature>
<evidence type="ECO:0000256" key="2">
    <source>
        <dbReference type="ARBA" id="ARBA00022723"/>
    </source>
</evidence>
<dbReference type="InterPro" id="IPR051868">
    <property type="entry name" value="ZN346_ZMAT4"/>
</dbReference>
<feature type="compositionally biased region" description="Polar residues" evidence="7">
    <location>
        <begin position="7"/>
        <end position="30"/>
    </location>
</feature>
<evidence type="ECO:0000256" key="1">
    <source>
        <dbReference type="ARBA" id="ARBA00004123"/>
    </source>
</evidence>
<dbReference type="InterPro" id="IPR003604">
    <property type="entry name" value="Matrin/U1-like-C_Znf_C2H2"/>
</dbReference>
<comment type="subcellular location">
    <subcellularLocation>
        <location evidence="1">Nucleus</location>
    </subcellularLocation>
</comment>
<organism evidence="9 10">
    <name type="scientific">Ambrosia artemisiifolia</name>
    <name type="common">Common ragweed</name>
    <dbReference type="NCBI Taxonomy" id="4212"/>
    <lineage>
        <taxon>Eukaryota</taxon>
        <taxon>Viridiplantae</taxon>
        <taxon>Streptophyta</taxon>
        <taxon>Embryophyta</taxon>
        <taxon>Tracheophyta</taxon>
        <taxon>Spermatophyta</taxon>
        <taxon>Magnoliopsida</taxon>
        <taxon>eudicotyledons</taxon>
        <taxon>Gunneridae</taxon>
        <taxon>Pentapetalae</taxon>
        <taxon>asterids</taxon>
        <taxon>campanulids</taxon>
        <taxon>Asterales</taxon>
        <taxon>Asteraceae</taxon>
        <taxon>Asteroideae</taxon>
        <taxon>Heliantheae alliance</taxon>
        <taxon>Heliantheae</taxon>
        <taxon>Ambrosia</taxon>
    </lineage>
</organism>
<sequence length="456" mass="48545">MSAIIPNITSYPTPNPNPIQSHTDASQFPYSHSIDGSVADPTQYQHVDVTTSETTNAALVTARQPESILPFHCEVCNISCNTNDVLEAHKQGKKHVRSVKKLSESSGNGQNMAPPPVASKTLVGELTDTSASEPMVLVPPPIASETIVGELENKTHRLLQNGATAETLVYCDICNVVCNNQEVFKAHVAGKKHSAKSIVQQASTNGVFDAASDSSGSLQKKPDTFPCEICNITCTGSELLKNHIAGKKHLKKVKELGQLPILPLTPSASPVNMDGVEPSNLPSTPIASQDTPPTKPVVNPEINEGKTVNLHGVKSVCELCGVICDTDEMLKLHKSGKKHRKNVEKSEKIIGPNPAVTTEAAETPKVIGPLQEDGKMVTSNGSKTKRKKSGSDDDVETKKQRILQSGTALDSVQICNLCNVVCNSLKAFTVHLAGQKHVAMAVKQAETQAGATGQES</sequence>
<proteinExistence type="predicted"/>
<evidence type="ECO:0000256" key="6">
    <source>
        <dbReference type="ARBA" id="ARBA00023242"/>
    </source>
</evidence>
<dbReference type="InterPro" id="IPR036236">
    <property type="entry name" value="Znf_C2H2_sf"/>
</dbReference>